<dbReference type="STRING" id="1079859.SAMN04515674_103452"/>
<dbReference type="AlphaFoldDB" id="A0A1I5R003"/>
<dbReference type="OrthoDB" id="9769132at2"/>
<dbReference type="InterPro" id="IPR003399">
    <property type="entry name" value="Mce/MlaD"/>
</dbReference>
<evidence type="ECO:0000256" key="1">
    <source>
        <dbReference type="SAM" id="Phobius"/>
    </source>
</evidence>
<keyword evidence="1" id="KW-0812">Transmembrane</keyword>
<reference evidence="3 4" key="1">
    <citation type="submission" date="2016-10" db="EMBL/GenBank/DDBJ databases">
        <authorList>
            <person name="de Groot N.N."/>
        </authorList>
    </citation>
    <scope>NUCLEOTIDE SEQUENCE [LARGE SCALE GENOMIC DNA]</scope>
    <source>
        <strain evidence="4">E92,LMG 26720,CCM 7988</strain>
    </source>
</reference>
<organism evidence="3 4">
    <name type="scientific">Pseudarcicella hirudinis</name>
    <dbReference type="NCBI Taxonomy" id="1079859"/>
    <lineage>
        <taxon>Bacteria</taxon>
        <taxon>Pseudomonadati</taxon>
        <taxon>Bacteroidota</taxon>
        <taxon>Cytophagia</taxon>
        <taxon>Cytophagales</taxon>
        <taxon>Flectobacillaceae</taxon>
        <taxon>Pseudarcicella</taxon>
    </lineage>
</organism>
<dbReference type="Pfam" id="PF02470">
    <property type="entry name" value="MlaD"/>
    <property type="match status" value="1"/>
</dbReference>
<evidence type="ECO:0000313" key="3">
    <source>
        <dbReference type="EMBL" id="SFP51825.1"/>
    </source>
</evidence>
<proteinExistence type="predicted"/>
<keyword evidence="4" id="KW-1185">Reference proteome</keyword>
<dbReference type="PANTHER" id="PTHR33371">
    <property type="entry name" value="INTERMEMBRANE PHOSPHOLIPID TRANSPORT SYSTEM BINDING PROTEIN MLAD-RELATED"/>
    <property type="match status" value="1"/>
</dbReference>
<accession>A0A1I5R003</accession>
<protein>
    <submittedName>
        <fullName evidence="3">Phospholipid/cholesterol/gamma-HCH transport system substrate-binding protein</fullName>
    </submittedName>
</protein>
<gene>
    <name evidence="3" type="ORF">SAMN04515674_103452</name>
</gene>
<dbReference type="EMBL" id="FOXH01000003">
    <property type="protein sequence ID" value="SFP51825.1"/>
    <property type="molecule type" value="Genomic_DNA"/>
</dbReference>
<keyword evidence="1" id="KW-1133">Transmembrane helix</keyword>
<name>A0A1I5R003_9BACT</name>
<dbReference type="Proteomes" id="UP000199306">
    <property type="component" value="Unassembled WGS sequence"/>
</dbReference>
<dbReference type="InterPro" id="IPR052336">
    <property type="entry name" value="MlaD_Phospholipid_Transporter"/>
</dbReference>
<dbReference type="RefSeq" id="WP_092014906.1">
    <property type="nucleotide sequence ID" value="NZ_FOXH01000003.1"/>
</dbReference>
<dbReference type="PANTHER" id="PTHR33371:SF4">
    <property type="entry name" value="INTERMEMBRANE PHOSPHOLIPID TRANSPORT SYSTEM BINDING PROTEIN MLAD"/>
    <property type="match status" value="1"/>
</dbReference>
<evidence type="ECO:0000259" key="2">
    <source>
        <dbReference type="Pfam" id="PF02470"/>
    </source>
</evidence>
<keyword evidence="1" id="KW-0472">Membrane</keyword>
<sequence length="316" mass="33840">MNISKEAKVGILALVSFVILYLGFNFLKGSDLFSSTNKYLVVYDNVDGLVASNPVMLNGLSIGRVKSVDLMQDKQNKLLVVLEINNKISVPGRTEAILADGGLLGGKMINLRMGSGKPLADGDTLIPVKDVGISELLKTKALPVMSNADSLLTSLRTVTLKFKDTGEYLNAVLKNSDKTITGLNGSVTGLISENRSNLAGITGNMKNLTASLVETEKGLKPLLGKFNTMADSLNALRLGQTLNETKKTVATLNKILAGLEAGQGTTGKLLKDDSLYVNLTKAMTDLDKLLIDFRLAPKRYVNISVFGKKTPPPVVK</sequence>
<evidence type="ECO:0000313" key="4">
    <source>
        <dbReference type="Proteomes" id="UP000199306"/>
    </source>
</evidence>
<feature type="transmembrane region" description="Helical" evidence="1">
    <location>
        <begin position="9"/>
        <end position="27"/>
    </location>
</feature>
<feature type="domain" description="Mce/MlaD" evidence="2">
    <location>
        <begin position="37"/>
        <end position="114"/>
    </location>
</feature>